<proteinExistence type="predicted"/>
<sequence length="65" mass="7551">MERILLRNLRSVLTPQGHIDPGFFQTFFDRISSTYFKTSLNDLMDSLKYISVLGSEFRTDSVLTM</sequence>
<dbReference type="STRING" id="1192866.LEP1GSC133_0879"/>
<name>M6W546_LEPBO</name>
<organism evidence="1 2">
    <name type="scientific">Leptospira borgpetersenii serovar Pomona str. 200901868</name>
    <dbReference type="NCBI Taxonomy" id="1192866"/>
    <lineage>
        <taxon>Bacteria</taxon>
        <taxon>Pseudomonadati</taxon>
        <taxon>Spirochaetota</taxon>
        <taxon>Spirochaetia</taxon>
        <taxon>Leptospirales</taxon>
        <taxon>Leptospiraceae</taxon>
        <taxon>Leptospira</taxon>
    </lineage>
</organism>
<dbReference type="Proteomes" id="UP000012159">
    <property type="component" value="Unassembled WGS sequence"/>
</dbReference>
<gene>
    <name evidence="1" type="ORF">LEP1GSC133_0879</name>
</gene>
<dbReference type="AlphaFoldDB" id="M6W546"/>
<evidence type="ECO:0000313" key="2">
    <source>
        <dbReference type="Proteomes" id="UP000012159"/>
    </source>
</evidence>
<protein>
    <submittedName>
        <fullName evidence="1">Uncharacterized protein</fullName>
    </submittedName>
</protein>
<accession>M6W546</accession>
<evidence type="ECO:0000313" key="1">
    <source>
        <dbReference type="EMBL" id="EMO64250.1"/>
    </source>
</evidence>
<dbReference type="EMBL" id="AKWF02000029">
    <property type="protein sequence ID" value="EMO64250.1"/>
    <property type="molecule type" value="Genomic_DNA"/>
</dbReference>
<reference evidence="1 2" key="1">
    <citation type="submission" date="2013-01" db="EMBL/GenBank/DDBJ databases">
        <authorList>
            <person name="Harkins D.M."/>
            <person name="Durkin A.S."/>
            <person name="Brinkac L.M."/>
            <person name="Haft D.H."/>
            <person name="Selengut J.D."/>
            <person name="Sanka R."/>
            <person name="DePew J."/>
            <person name="Purushe J."/>
            <person name="Picardeau M."/>
            <person name="Werts C."/>
            <person name="Goarant C."/>
            <person name="Vinetz J.M."/>
            <person name="Sutton G.G."/>
            <person name="Nierman W.C."/>
            <person name="Fouts D.E."/>
        </authorList>
    </citation>
    <scope>NUCLEOTIDE SEQUENCE [LARGE SCALE GENOMIC DNA]</scope>
    <source>
        <strain evidence="1 2">200901868</strain>
    </source>
</reference>
<comment type="caution">
    <text evidence="1">The sequence shown here is derived from an EMBL/GenBank/DDBJ whole genome shotgun (WGS) entry which is preliminary data.</text>
</comment>